<name>A0A1G5RE12_PHOLU</name>
<organism evidence="1 2">
    <name type="scientific">Photorhabdus luminescens</name>
    <name type="common">Xenorhabdus luminescens</name>
    <dbReference type="NCBI Taxonomy" id="29488"/>
    <lineage>
        <taxon>Bacteria</taxon>
        <taxon>Pseudomonadati</taxon>
        <taxon>Pseudomonadota</taxon>
        <taxon>Gammaproteobacteria</taxon>
        <taxon>Enterobacterales</taxon>
        <taxon>Morganellaceae</taxon>
        <taxon>Photorhabdus</taxon>
    </lineage>
</organism>
<dbReference type="AlphaFoldDB" id="A0A1G5RE12"/>
<gene>
    <name evidence="1" type="ORF">SAMN02982990_03792</name>
</gene>
<dbReference type="EMBL" id="FMWJ01000025">
    <property type="protein sequence ID" value="SCZ71621.1"/>
    <property type="molecule type" value="Genomic_DNA"/>
</dbReference>
<reference evidence="2" key="1">
    <citation type="submission" date="2016-10" db="EMBL/GenBank/DDBJ databases">
        <authorList>
            <person name="Varghese N."/>
            <person name="Submissions S."/>
        </authorList>
    </citation>
    <scope>NUCLEOTIDE SEQUENCE [LARGE SCALE GENOMIC DNA]</scope>
    <source>
        <strain evidence="2">ATCC 29999</strain>
    </source>
</reference>
<evidence type="ECO:0000313" key="1">
    <source>
        <dbReference type="EMBL" id="SCZ71621.1"/>
    </source>
</evidence>
<dbReference type="STRING" id="29488.KS18_19755"/>
<dbReference type="Proteomes" id="UP000183223">
    <property type="component" value="Unassembled WGS sequence"/>
</dbReference>
<evidence type="ECO:0000313" key="2">
    <source>
        <dbReference type="Proteomes" id="UP000183223"/>
    </source>
</evidence>
<dbReference type="RefSeq" id="WP_049584147.1">
    <property type="nucleotide sequence ID" value="NZ_CAWQXX010000050.1"/>
</dbReference>
<keyword evidence="2" id="KW-1185">Reference proteome</keyword>
<sequence>MNDRDREQLLQQLTDVLVNSPLIPEEKLAMMMMQCFNLLLSTQACAIDMKISDGRVLSLKLETPAVKH</sequence>
<proteinExistence type="predicted"/>
<protein>
    <submittedName>
        <fullName evidence="1">Uncharacterized protein</fullName>
    </submittedName>
</protein>
<accession>A0A1G5RE12</accession>
<dbReference type="GeneID" id="45657069"/>
<dbReference type="OrthoDB" id="6505681at2"/>